<dbReference type="GO" id="GO:0016655">
    <property type="term" value="F:oxidoreductase activity, acting on NAD(P)H, quinone or similar compound as acceptor"/>
    <property type="evidence" value="ECO:0007669"/>
    <property type="project" value="InterPro"/>
</dbReference>
<keyword evidence="3" id="KW-0521">NADP</keyword>
<keyword evidence="4" id="KW-0618">Plastoquinone</keyword>
<keyword evidence="2" id="KW-0874">Quinone</keyword>
<evidence type="ECO:0000313" key="11">
    <source>
        <dbReference type="Proteomes" id="UP001333818"/>
    </source>
</evidence>
<reference evidence="10" key="1">
    <citation type="submission" date="2024-01" db="EMBL/GenBank/DDBJ databases">
        <title>Bank of Algae and Cyanobacteria of the Azores (BACA) strain genomes.</title>
        <authorList>
            <person name="Luz R."/>
            <person name="Cordeiro R."/>
            <person name="Fonseca A."/>
            <person name="Goncalves V."/>
        </authorList>
    </citation>
    <scope>NUCLEOTIDE SEQUENCE</scope>
    <source>
        <strain evidence="10">BACA0141</strain>
    </source>
</reference>
<evidence type="ECO:0000256" key="2">
    <source>
        <dbReference type="ARBA" id="ARBA00022719"/>
    </source>
</evidence>
<dbReference type="GO" id="GO:0005886">
    <property type="term" value="C:plasma membrane"/>
    <property type="evidence" value="ECO:0007669"/>
    <property type="project" value="InterPro"/>
</dbReference>
<evidence type="ECO:0000256" key="8">
    <source>
        <dbReference type="ARBA" id="ARBA00031570"/>
    </source>
</evidence>
<proteinExistence type="predicted"/>
<comment type="caution">
    <text evidence="10">The sequence shown here is derived from an EMBL/GenBank/DDBJ whole genome shotgun (WGS) entry which is preliminary data.</text>
</comment>
<name>A0AAW9Q6D6_9CYAN</name>
<evidence type="ECO:0000256" key="1">
    <source>
        <dbReference type="ARBA" id="ARBA00022448"/>
    </source>
</evidence>
<protein>
    <recommendedName>
        <fullName evidence="9">NDH-1 subunit O</fullName>
    </recommendedName>
    <alternativeName>
        <fullName evidence="8">NDH-O</fullName>
    </alternativeName>
</protein>
<evidence type="ECO:0000256" key="6">
    <source>
        <dbReference type="ARBA" id="ARBA00023027"/>
    </source>
</evidence>
<keyword evidence="11" id="KW-1185">Reference proteome</keyword>
<keyword evidence="5" id="KW-1278">Translocase</keyword>
<keyword evidence="6" id="KW-0520">NAD</keyword>
<dbReference type="RefSeq" id="WP_330484934.1">
    <property type="nucleotide sequence ID" value="NZ_JAZBJZ010000080.1"/>
</dbReference>
<keyword evidence="1" id="KW-0813">Transport</keyword>
<dbReference type="Pfam" id="PF11910">
    <property type="entry name" value="NdhO"/>
    <property type="match status" value="1"/>
</dbReference>
<evidence type="ECO:0000256" key="3">
    <source>
        <dbReference type="ARBA" id="ARBA00022857"/>
    </source>
</evidence>
<dbReference type="AlphaFoldDB" id="A0AAW9Q6D6"/>
<dbReference type="GO" id="GO:0048038">
    <property type="term" value="F:quinone binding"/>
    <property type="evidence" value="ECO:0007669"/>
    <property type="project" value="UniProtKB-KW"/>
</dbReference>
<evidence type="ECO:0000256" key="7">
    <source>
        <dbReference type="ARBA" id="ARBA00023136"/>
    </source>
</evidence>
<gene>
    <name evidence="10" type="ORF">V2H45_17305</name>
</gene>
<evidence type="ECO:0000313" key="10">
    <source>
        <dbReference type="EMBL" id="MEE3718501.1"/>
    </source>
</evidence>
<keyword evidence="7" id="KW-0472">Membrane</keyword>
<dbReference type="Proteomes" id="UP001333818">
    <property type="component" value="Unassembled WGS sequence"/>
</dbReference>
<evidence type="ECO:0000256" key="9">
    <source>
        <dbReference type="ARBA" id="ARBA00032792"/>
    </source>
</evidence>
<dbReference type="InterPro" id="IPR020905">
    <property type="entry name" value="NdhO"/>
</dbReference>
<organism evidence="10 11">
    <name type="scientific">Tumidithrix elongata BACA0141</name>
    <dbReference type="NCBI Taxonomy" id="2716417"/>
    <lineage>
        <taxon>Bacteria</taxon>
        <taxon>Bacillati</taxon>
        <taxon>Cyanobacteriota</taxon>
        <taxon>Cyanophyceae</taxon>
        <taxon>Pseudanabaenales</taxon>
        <taxon>Pseudanabaenaceae</taxon>
        <taxon>Tumidithrix</taxon>
        <taxon>Tumidithrix elongata</taxon>
    </lineage>
</organism>
<dbReference type="EMBL" id="JAZBJZ010000080">
    <property type="protein sequence ID" value="MEE3718501.1"/>
    <property type="molecule type" value="Genomic_DNA"/>
</dbReference>
<accession>A0AAW9Q6D6</accession>
<sequence>MALKKGSLVKAIREKLENSVEAQANDTRWSSYIFETNGEVTEFRGDYVQVKFGQVSTPPIWLHKDQLQEQA</sequence>
<evidence type="ECO:0000256" key="4">
    <source>
        <dbReference type="ARBA" id="ARBA00022957"/>
    </source>
</evidence>
<evidence type="ECO:0000256" key="5">
    <source>
        <dbReference type="ARBA" id="ARBA00022967"/>
    </source>
</evidence>